<organism evidence="4 5">
    <name type="scientific">Candidatus Nitrosymbiomonas proteolyticus</name>
    <dbReference type="NCBI Taxonomy" id="2608984"/>
    <lineage>
        <taxon>Bacteria</taxon>
        <taxon>Bacillati</taxon>
        <taxon>Armatimonadota</taxon>
        <taxon>Armatimonadota incertae sedis</taxon>
        <taxon>Candidatus Nitrosymbiomonas</taxon>
    </lineage>
</organism>
<feature type="transmembrane region" description="Helical" evidence="1">
    <location>
        <begin position="272"/>
        <end position="297"/>
    </location>
</feature>
<sequence>MGEPVPDISAKEPSGPSPVRGRAVLASALLLLPVVYASANAQVSSMFSLLVPPVGALLFLIALNAVLRKGAPKAELSQADLIVTFAFLSVASAIASEWAWVGHSALHMFPILAESNPTVRDVILPNMPDWLAAKDIESVRDLTTGGHNLSYVVGKLPLFLPKYLAWAALVGSLFFACLCINSLMRDAWCRRERLAFPIIQLPVALAEKGGRGAVFRSPYTWIALAIMFSIDMLNGFSYLFPNVPNIPVKDLVNLQDLFAEPPLSQIGFFPLAIYPFMAAIGLFVPSDLLLSMIVFFLLRKLTHLVLAANGIPQSTFSGTFLAPGPPYFDEQTWGAVLALFVGAVWVARPCLREVWQSIRTGKREEDGGIPHRWAFVGLVGSFFAVLAFGMAGTLPVIFLVPYVALFLIFSVVVTRLRAQLGPPTHEFAFFGPNSIMQRFFGTRWLSPRQIVWVNQVFIVMNRIHRTHPMPYQLEGMKMGALSNVRQSHLFWGMAAVALVGFVAAYFFLHVYAYRTGQVARWSESLMYVQTMVGTQRGPDFVGILMTAFGFGVVVGLDAIRFRVPGFPLHPAGYLLSSNFGVDYYWFGLLVALLIKNFVQRYYGHSGYGKLRNVAFGILIAEYAAETIWMTVALVTHQSTYTISFNERSLGLQ</sequence>
<dbReference type="Pfam" id="PF20581">
    <property type="entry name" value="DUF6785"/>
    <property type="match status" value="1"/>
</dbReference>
<gene>
    <name evidence="4" type="ORF">NPRO_05540</name>
</gene>
<keyword evidence="1" id="KW-0472">Membrane</keyword>
<keyword evidence="1" id="KW-1133">Transmembrane helix</keyword>
<dbReference type="InterPro" id="IPR046712">
    <property type="entry name" value="DUF6785"/>
</dbReference>
<name>A0A809R639_9BACT</name>
<evidence type="ECO:0000313" key="5">
    <source>
        <dbReference type="Proteomes" id="UP000662873"/>
    </source>
</evidence>
<evidence type="ECO:0000313" key="4">
    <source>
        <dbReference type="EMBL" id="BBO22959.1"/>
    </source>
</evidence>
<evidence type="ECO:0000256" key="1">
    <source>
        <dbReference type="SAM" id="Phobius"/>
    </source>
</evidence>
<dbReference type="Pfam" id="PF20580">
    <property type="entry name" value="DUF6784"/>
    <property type="match status" value="1"/>
</dbReference>
<feature type="transmembrane region" description="Helical" evidence="1">
    <location>
        <begin position="163"/>
        <end position="184"/>
    </location>
</feature>
<feature type="transmembrane region" description="Helical" evidence="1">
    <location>
        <begin position="571"/>
        <end position="594"/>
    </location>
</feature>
<feature type="transmembrane region" description="Helical" evidence="1">
    <location>
        <begin position="614"/>
        <end position="634"/>
    </location>
</feature>
<feature type="transmembrane region" description="Helical" evidence="1">
    <location>
        <begin position="219"/>
        <end position="240"/>
    </location>
</feature>
<dbReference type="KEGG" id="npy:NPRO_05540"/>
<dbReference type="AlphaFoldDB" id="A0A809R639"/>
<dbReference type="Proteomes" id="UP000662873">
    <property type="component" value="Chromosome"/>
</dbReference>
<protein>
    <submittedName>
        <fullName evidence="4">Uncharacterized protein</fullName>
    </submittedName>
</protein>
<reference evidence="4" key="1">
    <citation type="journal article" name="DNA Res.">
        <title>The physiological potential of anammox bacteria as revealed by their core genome structure.</title>
        <authorList>
            <person name="Okubo T."/>
            <person name="Toyoda A."/>
            <person name="Fukuhara K."/>
            <person name="Uchiyama I."/>
            <person name="Harigaya Y."/>
            <person name="Kuroiwa M."/>
            <person name="Suzuki T."/>
            <person name="Murakami Y."/>
            <person name="Suwa Y."/>
            <person name="Takami H."/>
        </authorList>
    </citation>
    <scope>NUCLEOTIDE SEQUENCE</scope>
    <source>
        <strain evidence="4">317325-2</strain>
    </source>
</reference>
<evidence type="ECO:0000259" key="2">
    <source>
        <dbReference type="Pfam" id="PF20580"/>
    </source>
</evidence>
<feature type="transmembrane region" description="Helical" evidence="1">
    <location>
        <begin position="489"/>
        <end position="512"/>
    </location>
</feature>
<keyword evidence="1" id="KW-0812">Transmembrane</keyword>
<feature type="transmembrane region" description="Helical" evidence="1">
    <location>
        <begin position="372"/>
        <end position="390"/>
    </location>
</feature>
<feature type="domain" description="DUF6785" evidence="3">
    <location>
        <begin position="29"/>
        <end position="516"/>
    </location>
</feature>
<accession>A0A809R639</accession>
<feature type="transmembrane region" description="Helical" evidence="1">
    <location>
        <begin position="540"/>
        <end position="559"/>
    </location>
</feature>
<feature type="domain" description="DUF6784" evidence="2">
    <location>
        <begin position="544"/>
        <end position="641"/>
    </location>
</feature>
<feature type="transmembrane region" description="Helical" evidence="1">
    <location>
        <begin position="79"/>
        <end position="100"/>
    </location>
</feature>
<feature type="transmembrane region" description="Helical" evidence="1">
    <location>
        <begin position="45"/>
        <end position="67"/>
    </location>
</feature>
<proteinExistence type="predicted"/>
<dbReference type="InterPro" id="IPR046711">
    <property type="entry name" value="DUF6784"/>
</dbReference>
<dbReference type="EMBL" id="AP021858">
    <property type="protein sequence ID" value="BBO22959.1"/>
    <property type="molecule type" value="Genomic_DNA"/>
</dbReference>
<evidence type="ECO:0000259" key="3">
    <source>
        <dbReference type="Pfam" id="PF20581"/>
    </source>
</evidence>